<keyword evidence="3" id="KW-1185">Reference proteome</keyword>
<organism evidence="2 3">
    <name type="scientific">Raphidocelis subcapitata</name>
    <dbReference type="NCBI Taxonomy" id="307507"/>
    <lineage>
        <taxon>Eukaryota</taxon>
        <taxon>Viridiplantae</taxon>
        <taxon>Chlorophyta</taxon>
        <taxon>core chlorophytes</taxon>
        <taxon>Chlorophyceae</taxon>
        <taxon>CS clade</taxon>
        <taxon>Sphaeropleales</taxon>
        <taxon>Selenastraceae</taxon>
        <taxon>Raphidocelis</taxon>
    </lineage>
</organism>
<dbReference type="OrthoDB" id="548177at2759"/>
<proteinExistence type="predicted"/>
<feature type="compositionally biased region" description="Basic and acidic residues" evidence="1">
    <location>
        <begin position="42"/>
        <end position="55"/>
    </location>
</feature>
<sequence>MAAAAVTLTCQAAPVRSYAAQSEGPAPPPPQPPQPQQPDAMARLERRVAALERHLAPAARAPAGAPGPEARRPQGGERRPPRGGGEGGAGGDEDSGGDGGGGKAGGDEGDSGGGGLGAAVADEAAEALRELHPRVAQVLSSGYLESQRELRERLMALEWDGAARAYARAKGVAEFERAAEERGLGVPFEADPDDLSALPDEHHRALARATIAAVEADRRMEVYKACSETAKTLANLQPQSTGLAAVGALLRRLLPIPGLR</sequence>
<protein>
    <submittedName>
        <fullName evidence="2">Uncharacterized protein</fullName>
    </submittedName>
</protein>
<dbReference type="AlphaFoldDB" id="A0A2V0NX29"/>
<feature type="region of interest" description="Disordered" evidence="1">
    <location>
        <begin position="1"/>
        <end position="117"/>
    </location>
</feature>
<reference evidence="2 3" key="1">
    <citation type="journal article" date="2018" name="Sci. Rep.">
        <title>Raphidocelis subcapitata (=Pseudokirchneriella subcapitata) provides an insight into genome evolution and environmental adaptations in the Sphaeropleales.</title>
        <authorList>
            <person name="Suzuki S."/>
            <person name="Yamaguchi H."/>
            <person name="Nakajima N."/>
            <person name="Kawachi M."/>
        </authorList>
    </citation>
    <scope>NUCLEOTIDE SEQUENCE [LARGE SCALE GENOMIC DNA]</scope>
    <source>
        <strain evidence="2 3">NIES-35</strain>
    </source>
</reference>
<dbReference type="InParanoid" id="A0A2V0NX29"/>
<name>A0A2V0NX29_9CHLO</name>
<accession>A0A2V0NX29</accession>
<evidence type="ECO:0000313" key="3">
    <source>
        <dbReference type="Proteomes" id="UP000247498"/>
    </source>
</evidence>
<evidence type="ECO:0000313" key="2">
    <source>
        <dbReference type="EMBL" id="GBF92198.1"/>
    </source>
</evidence>
<evidence type="ECO:0000256" key="1">
    <source>
        <dbReference type="SAM" id="MobiDB-lite"/>
    </source>
</evidence>
<feature type="compositionally biased region" description="Low complexity" evidence="1">
    <location>
        <begin position="1"/>
        <end position="13"/>
    </location>
</feature>
<feature type="compositionally biased region" description="Pro residues" evidence="1">
    <location>
        <begin position="25"/>
        <end position="36"/>
    </location>
</feature>
<comment type="caution">
    <text evidence="2">The sequence shown here is derived from an EMBL/GenBank/DDBJ whole genome shotgun (WGS) entry which is preliminary data.</text>
</comment>
<dbReference type="Proteomes" id="UP000247498">
    <property type="component" value="Unassembled WGS sequence"/>
</dbReference>
<gene>
    <name evidence="2" type="ORF">Rsub_05280</name>
</gene>
<dbReference type="EMBL" id="BDRX01000030">
    <property type="protein sequence ID" value="GBF92198.1"/>
    <property type="molecule type" value="Genomic_DNA"/>
</dbReference>
<feature type="compositionally biased region" description="Basic and acidic residues" evidence="1">
    <location>
        <begin position="69"/>
        <end position="80"/>
    </location>
</feature>
<feature type="compositionally biased region" description="Low complexity" evidence="1">
    <location>
        <begin position="56"/>
        <end position="68"/>
    </location>
</feature>